<proteinExistence type="inferred from homology"/>
<dbReference type="InterPro" id="IPR024083">
    <property type="entry name" value="Fumarase/histidase_N"/>
</dbReference>
<feature type="non-terminal residue" evidence="3">
    <location>
        <position position="1"/>
    </location>
</feature>
<sequence length="392" mass="42101">VAKALENGKLETPLELEDIHMVIESALIKRIGEPGRKLHTGRSRNDQVALDLRLWARDAVDDLTELLRRLQRALVAMAVKQGRIVMPAYTHLQRAQPILAGHALMAYVEMLDRDAGRLADCRKRLNVCPLGSGAIAGTSIPLDRKRVAELLGFAGVTRNSIDATGDRDFLAELCFDLAALAVHLSRWAEDWIIYSTAEFGFLALDDAYCTSSSMMPQKKNADTLELIRGKSATAIAALVGMLTLTKSLPSGYSRDLQDDKRMVFGAVAAMKSALAVAAGIVATSALQPERIAADLDVGYLDATALAEYLVIKGVAFRTAHQIVAALVARAEEEGMALAELPLEVLQSASPAVGPDVAKHLGAANVVKGYAPEGSAGAKQLRKQIALWTRTLS</sequence>
<dbReference type="GO" id="GO:0042450">
    <property type="term" value="P:L-arginine biosynthetic process via ornithine"/>
    <property type="evidence" value="ECO:0007669"/>
    <property type="project" value="InterPro"/>
</dbReference>
<dbReference type="PANTHER" id="PTHR43814:SF1">
    <property type="entry name" value="ARGININOSUCCINATE LYASE"/>
    <property type="match status" value="1"/>
</dbReference>
<feature type="domain" description="Argininosuccinate lyase C-terminal" evidence="2">
    <location>
        <begin position="299"/>
        <end position="367"/>
    </location>
</feature>
<dbReference type="SUPFAM" id="SSF48557">
    <property type="entry name" value="L-aspartase-like"/>
    <property type="match status" value="1"/>
</dbReference>
<dbReference type="InterPro" id="IPR000362">
    <property type="entry name" value="Fumarate_lyase_fam"/>
</dbReference>
<dbReference type="GO" id="GO:0004056">
    <property type="term" value="F:argininosuccinate lyase activity"/>
    <property type="evidence" value="ECO:0007669"/>
    <property type="project" value="InterPro"/>
</dbReference>
<evidence type="ECO:0000313" key="3">
    <source>
        <dbReference type="EMBL" id="KKM16702.1"/>
    </source>
</evidence>
<dbReference type="AlphaFoldDB" id="A0A0F9HNH1"/>
<dbReference type="Gene3D" id="1.20.200.10">
    <property type="entry name" value="Fumarase/aspartase (Central domain)"/>
    <property type="match status" value="1"/>
</dbReference>
<dbReference type="PRINTS" id="PR00145">
    <property type="entry name" value="ARGSUCLYASE"/>
</dbReference>
<name>A0A0F9HNH1_9ZZZZ</name>
<dbReference type="InterPro" id="IPR029419">
    <property type="entry name" value="Arg_succ_lyase_C"/>
</dbReference>
<dbReference type="FunFam" id="1.10.40.30:FF:000001">
    <property type="entry name" value="Argininosuccinate lyase"/>
    <property type="match status" value="1"/>
</dbReference>
<comment type="caution">
    <text evidence="3">The sequence shown here is derived from an EMBL/GenBank/DDBJ whole genome shotgun (WGS) entry which is preliminary data.</text>
</comment>
<dbReference type="FunFam" id="1.20.200.10:FF:000015">
    <property type="entry name" value="argininosuccinate lyase isoform X2"/>
    <property type="match status" value="1"/>
</dbReference>
<dbReference type="EMBL" id="LAZR01014618">
    <property type="protein sequence ID" value="KKM16702.1"/>
    <property type="molecule type" value="Genomic_DNA"/>
</dbReference>
<dbReference type="PRINTS" id="PR00149">
    <property type="entry name" value="FUMRATELYASE"/>
</dbReference>
<reference evidence="3" key="1">
    <citation type="journal article" date="2015" name="Nature">
        <title>Complex archaea that bridge the gap between prokaryotes and eukaryotes.</title>
        <authorList>
            <person name="Spang A."/>
            <person name="Saw J.H."/>
            <person name="Jorgensen S.L."/>
            <person name="Zaremba-Niedzwiedzka K."/>
            <person name="Martijn J."/>
            <person name="Lind A.E."/>
            <person name="van Eijk R."/>
            <person name="Schleper C."/>
            <person name="Guy L."/>
            <person name="Ettema T.J."/>
        </authorList>
    </citation>
    <scope>NUCLEOTIDE SEQUENCE</scope>
</reference>
<evidence type="ECO:0000259" key="2">
    <source>
        <dbReference type="Pfam" id="PF14698"/>
    </source>
</evidence>
<dbReference type="Pfam" id="PF14698">
    <property type="entry name" value="ASL_C2"/>
    <property type="match status" value="1"/>
</dbReference>
<dbReference type="Gene3D" id="1.10.275.10">
    <property type="entry name" value="Fumarase/aspartase (N-terminal domain)"/>
    <property type="match status" value="1"/>
</dbReference>
<evidence type="ECO:0008006" key="4">
    <source>
        <dbReference type="Google" id="ProtNLM"/>
    </source>
</evidence>
<dbReference type="Gene3D" id="1.10.40.30">
    <property type="entry name" value="Fumarase/aspartase (C-terminal domain)"/>
    <property type="match status" value="1"/>
</dbReference>
<dbReference type="InterPro" id="IPR022761">
    <property type="entry name" value="Fumarate_lyase_N"/>
</dbReference>
<protein>
    <recommendedName>
        <fullName evidence="4">Fumarate lyase N-terminal domain-containing protein</fullName>
    </recommendedName>
</protein>
<accession>A0A0F9HNH1</accession>
<dbReference type="InterPro" id="IPR008948">
    <property type="entry name" value="L-Aspartase-like"/>
</dbReference>
<dbReference type="Pfam" id="PF00206">
    <property type="entry name" value="Lyase_1"/>
    <property type="match status" value="1"/>
</dbReference>
<dbReference type="InterPro" id="IPR009049">
    <property type="entry name" value="Argininosuccinate_lyase"/>
</dbReference>
<dbReference type="CDD" id="cd01359">
    <property type="entry name" value="Argininosuccinate_lyase"/>
    <property type="match status" value="1"/>
</dbReference>
<dbReference type="PANTHER" id="PTHR43814">
    <property type="entry name" value="ARGININOSUCCINATE LYASE"/>
    <property type="match status" value="1"/>
</dbReference>
<evidence type="ECO:0000259" key="1">
    <source>
        <dbReference type="Pfam" id="PF00206"/>
    </source>
</evidence>
<feature type="domain" description="Fumarate lyase N-terminal" evidence="1">
    <location>
        <begin position="17"/>
        <end position="233"/>
    </location>
</feature>
<dbReference type="NCBIfam" id="TIGR00838">
    <property type="entry name" value="argH"/>
    <property type="match status" value="1"/>
</dbReference>
<dbReference type="HAMAP" id="MF_00006">
    <property type="entry name" value="Arg_succ_lyase"/>
    <property type="match status" value="1"/>
</dbReference>
<dbReference type="GO" id="GO:0005829">
    <property type="term" value="C:cytosol"/>
    <property type="evidence" value="ECO:0007669"/>
    <property type="project" value="TreeGrafter"/>
</dbReference>
<organism evidence="3">
    <name type="scientific">marine sediment metagenome</name>
    <dbReference type="NCBI Taxonomy" id="412755"/>
    <lineage>
        <taxon>unclassified sequences</taxon>
        <taxon>metagenomes</taxon>
        <taxon>ecological metagenomes</taxon>
    </lineage>
</organism>
<gene>
    <name evidence="3" type="ORF">LCGC14_1683190</name>
</gene>